<dbReference type="PROSITE" id="PS51409">
    <property type="entry name" value="ARGINASE_2"/>
    <property type="match status" value="1"/>
</dbReference>
<keyword evidence="7" id="KW-1185">Reference proteome</keyword>
<gene>
    <name evidence="6" type="ORF">CFR76_12550</name>
</gene>
<dbReference type="SUPFAM" id="SSF52768">
    <property type="entry name" value="Arginase/deacetylase"/>
    <property type="match status" value="1"/>
</dbReference>
<dbReference type="GO" id="GO:0033389">
    <property type="term" value="P:putrescine biosynthetic process from arginine, via agmatine"/>
    <property type="evidence" value="ECO:0007669"/>
    <property type="project" value="TreeGrafter"/>
</dbReference>
<comment type="similarity">
    <text evidence="1">Belongs to the arginase family. Agmatinase subfamily.</text>
</comment>
<dbReference type="CDD" id="cd09990">
    <property type="entry name" value="Agmatinase-like"/>
    <property type="match status" value="1"/>
</dbReference>
<name>A0A2V4SA85_9PROT</name>
<feature type="chain" id="PRO_5015984961" evidence="5">
    <location>
        <begin position="26"/>
        <end position="507"/>
    </location>
</feature>
<evidence type="ECO:0000256" key="2">
    <source>
        <dbReference type="ARBA" id="ARBA00022723"/>
    </source>
</evidence>
<sequence>MRTRLALMAAASLMLPLLAGGHAVAAPTGDTPSFPKVPPTKPGEIPKYIDAYTPGIMKTEPLDIPADVMERLKGLPAEKIDFIKSGKSAAVLSSKQLFKQINETSSQQELAQYVDTVMTVYDQVQFHKGVDVETIPLDTKSPRFNDWHLRRPAELDPPRKPGLIDTSRYVRSYGSGLPTFAGSQIALTPEDLKAGKVDVAILGAPLDMGSGWRDARHGPNAMRVMRDGTGGTEVSSMISPSEELKIVDYGNAAIDQNSTERSMQEVRRMVGEVAKAGAIPVVIGGDHSLEYPDVAAMADVYGKGQVGVIHFDSHLDTGRGRIHLLDHGQPIYRAMKEGHIRPENYIQVGIKAHYSKDYYEWERLIGMRYHTMAEVEKHGWTAVMERAIQEAKKNTKYLWISFDVDVLDPAFEPGTGTPVAGGLTMREAIPIMRRLCAEANVVGFDVVELAPSLDPTYRSALNANTIMFSCLTGLAMHKKGITQANYFSPLSSEHGQDNYYATKGTKQ</sequence>
<evidence type="ECO:0000256" key="4">
    <source>
        <dbReference type="RuleBase" id="RU003684"/>
    </source>
</evidence>
<dbReference type="PROSITE" id="PS01053">
    <property type="entry name" value="ARGINASE_1"/>
    <property type="match status" value="1"/>
</dbReference>
<evidence type="ECO:0000313" key="6">
    <source>
        <dbReference type="EMBL" id="PYD68918.1"/>
    </source>
</evidence>
<dbReference type="InterPro" id="IPR023696">
    <property type="entry name" value="Ureohydrolase_dom_sf"/>
</dbReference>
<evidence type="ECO:0000256" key="3">
    <source>
        <dbReference type="ARBA" id="ARBA00022801"/>
    </source>
</evidence>
<proteinExistence type="inferred from homology"/>
<dbReference type="PANTHER" id="PTHR11358">
    <property type="entry name" value="ARGINASE/AGMATINASE"/>
    <property type="match status" value="1"/>
</dbReference>
<comment type="caution">
    <text evidence="6">The sequence shown here is derived from an EMBL/GenBank/DDBJ whole genome shotgun (WGS) entry which is preliminary data.</text>
</comment>
<accession>A0A2V4SA85</accession>
<dbReference type="Gene3D" id="3.40.800.10">
    <property type="entry name" value="Ureohydrolase domain"/>
    <property type="match status" value="1"/>
</dbReference>
<dbReference type="EMBL" id="NKUB01000018">
    <property type="protein sequence ID" value="PYD68918.1"/>
    <property type="molecule type" value="Genomic_DNA"/>
</dbReference>
<feature type="signal peptide" evidence="5">
    <location>
        <begin position="1"/>
        <end position="25"/>
    </location>
</feature>
<dbReference type="PRINTS" id="PR00116">
    <property type="entry name" value="ARGINASE"/>
</dbReference>
<protein>
    <submittedName>
        <fullName evidence="6">Arginase</fullName>
    </submittedName>
</protein>
<organism evidence="6 7">
    <name type="scientific">Komagataeibacter swingsii</name>
    <dbReference type="NCBI Taxonomy" id="215220"/>
    <lineage>
        <taxon>Bacteria</taxon>
        <taxon>Pseudomonadati</taxon>
        <taxon>Pseudomonadota</taxon>
        <taxon>Alphaproteobacteria</taxon>
        <taxon>Acetobacterales</taxon>
        <taxon>Acetobacteraceae</taxon>
        <taxon>Komagataeibacter</taxon>
    </lineage>
</organism>
<dbReference type="AlphaFoldDB" id="A0A2V4SA85"/>
<dbReference type="Pfam" id="PF00491">
    <property type="entry name" value="Arginase"/>
    <property type="match status" value="1"/>
</dbReference>
<dbReference type="InterPro" id="IPR020855">
    <property type="entry name" value="Ureohydrolase_Mn_BS"/>
</dbReference>
<keyword evidence="5" id="KW-0732">Signal</keyword>
<dbReference type="GO" id="GO:0046872">
    <property type="term" value="F:metal ion binding"/>
    <property type="evidence" value="ECO:0007669"/>
    <property type="project" value="UniProtKB-KW"/>
</dbReference>
<keyword evidence="3 4" id="KW-0378">Hydrolase</keyword>
<keyword evidence="2" id="KW-0479">Metal-binding</keyword>
<evidence type="ECO:0000256" key="5">
    <source>
        <dbReference type="SAM" id="SignalP"/>
    </source>
</evidence>
<dbReference type="Proteomes" id="UP000247371">
    <property type="component" value="Unassembled WGS sequence"/>
</dbReference>
<dbReference type="GO" id="GO:0008783">
    <property type="term" value="F:agmatinase activity"/>
    <property type="evidence" value="ECO:0007669"/>
    <property type="project" value="TreeGrafter"/>
</dbReference>
<dbReference type="InterPro" id="IPR006035">
    <property type="entry name" value="Ureohydrolase"/>
</dbReference>
<dbReference type="PANTHER" id="PTHR11358:SF26">
    <property type="entry name" value="GUANIDINO ACID HYDROLASE, MITOCHONDRIAL"/>
    <property type="match status" value="1"/>
</dbReference>
<evidence type="ECO:0000313" key="7">
    <source>
        <dbReference type="Proteomes" id="UP000247371"/>
    </source>
</evidence>
<evidence type="ECO:0000256" key="1">
    <source>
        <dbReference type="ARBA" id="ARBA00009227"/>
    </source>
</evidence>
<reference evidence="6 7" key="1">
    <citation type="submission" date="2017-07" db="EMBL/GenBank/DDBJ databases">
        <title>A draft genome sequence of Komagataeibacter swingsii LMG 22125.</title>
        <authorList>
            <person name="Skraban J."/>
            <person name="Cleenwerck I."/>
            <person name="Vandamme P."/>
            <person name="Trcek J."/>
        </authorList>
    </citation>
    <scope>NUCLEOTIDE SEQUENCE [LARGE SCALE GENOMIC DNA]</scope>
    <source>
        <strain evidence="6 7">LMG 22125</strain>
    </source>
</reference>